<dbReference type="PANTHER" id="PTHR42830">
    <property type="entry name" value="OSMOTICALLY INDUCIBLE FAMILY PROTEIN"/>
    <property type="match status" value="1"/>
</dbReference>
<dbReference type="InterPro" id="IPR019904">
    <property type="entry name" value="Peroxiredoxin_OsmC"/>
</dbReference>
<dbReference type="InterPro" id="IPR036102">
    <property type="entry name" value="OsmC/Ohrsf"/>
</dbReference>
<evidence type="ECO:0000313" key="1">
    <source>
        <dbReference type="EMBL" id="QIN84801.1"/>
    </source>
</evidence>
<name>A0A6G8QEH3_9ACTN</name>
<dbReference type="GO" id="GO:0006979">
    <property type="term" value="P:response to oxidative stress"/>
    <property type="evidence" value="ECO:0007669"/>
    <property type="project" value="InterPro"/>
</dbReference>
<dbReference type="RefSeq" id="WP_166179351.1">
    <property type="nucleotide sequence ID" value="NZ_CP045119.1"/>
</dbReference>
<organism evidence="1 2">
    <name type="scientific">Rubrobacter tropicus</name>
    <dbReference type="NCBI Taxonomy" id="2653851"/>
    <lineage>
        <taxon>Bacteria</taxon>
        <taxon>Bacillati</taxon>
        <taxon>Actinomycetota</taxon>
        <taxon>Rubrobacteria</taxon>
        <taxon>Rubrobacterales</taxon>
        <taxon>Rubrobacteraceae</taxon>
        <taxon>Rubrobacter</taxon>
    </lineage>
</organism>
<dbReference type="PANTHER" id="PTHR42830:SF1">
    <property type="entry name" value="OSMOTICALLY INDUCIBLE FAMILY PROTEIN"/>
    <property type="match status" value="1"/>
</dbReference>
<gene>
    <name evidence="1" type="ORF">GBA63_20730</name>
</gene>
<dbReference type="Gene3D" id="3.30.300.20">
    <property type="match status" value="1"/>
</dbReference>
<dbReference type="Proteomes" id="UP000501452">
    <property type="component" value="Chromosome"/>
</dbReference>
<dbReference type="InterPro" id="IPR052707">
    <property type="entry name" value="OsmC_Ohr_Peroxiredoxin"/>
</dbReference>
<evidence type="ECO:0000313" key="2">
    <source>
        <dbReference type="Proteomes" id="UP000501452"/>
    </source>
</evidence>
<dbReference type="InterPro" id="IPR003718">
    <property type="entry name" value="OsmC/Ohr_fam"/>
</dbReference>
<reference evidence="1 2" key="1">
    <citation type="submission" date="2019-10" db="EMBL/GenBank/DDBJ databases">
        <title>Rubrobacter sp nov SCSIO 52090 isolated from a deep-sea sediment in the South China Sea.</title>
        <authorList>
            <person name="Chen R.W."/>
        </authorList>
    </citation>
    <scope>NUCLEOTIDE SEQUENCE [LARGE SCALE GENOMIC DNA]</scope>
    <source>
        <strain evidence="1 2">SCSIO 52909</strain>
    </source>
</reference>
<dbReference type="Pfam" id="PF02566">
    <property type="entry name" value="OsmC"/>
    <property type="match status" value="1"/>
</dbReference>
<dbReference type="NCBIfam" id="TIGR03562">
    <property type="entry name" value="osmo_induc_OsmC"/>
    <property type="match status" value="1"/>
</dbReference>
<dbReference type="InterPro" id="IPR015946">
    <property type="entry name" value="KH_dom-like_a/b"/>
</dbReference>
<dbReference type="GO" id="GO:0004601">
    <property type="term" value="F:peroxidase activity"/>
    <property type="evidence" value="ECO:0007669"/>
    <property type="project" value="InterPro"/>
</dbReference>
<dbReference type="SUPFAM" id="SSF82784">
    <property type="entry name" value="OsmC-like"/>
    <property type="match status" value="1"/>
</dbReference>
<sequence length="147" mass="15884">MALAKRRAEVDWKGTLEEGRGSFTVGKWMVGEVPVTWASRTSPAEETTSPEELIAAAHASCYAMALSLVLAERGTPPENIDVEAECTLDQTPEGFRITTIDLEVRGRVPELDAEGFRDAAESAHQVCPVSNALKGNVEIRVNTTLAD</sequence>
<dbReference type="AlphaFoldDB" id="A0A6G8QEH3"/>
<dbReference type="EMBL" id="CP045119">
    <property type="protein sequence ID" value="QIN84801.1"/>
    <property type="molecule type" value="Genomic_DNA"/>
</dbReference>
<proteinExistence type="predicted"/>
<keyword evidence="2" id="KW-1185">Reference proteome</keyword>
<protein>
    <submittedName>
        <fullName evidence="1">OsmC family peroxiredoxin</fullName>
    </submittedName>
</protein>
<dbReference type="KEGG" id="rub:GBA63_20730"/>
<accession>A0A6G8QEH3</accession>